<evidence type="ECO:0000313" key="3">
    <source>
        <dbReference type="Proteomes" id="UP000000292"/>
    </source>
</evidence>
<dbReference type="AlphaFoldDB" id="F8II14"/>
<reference evidence="3" key="2">
    <citation type="submission" date="2011-06" db="EMBL/GenBank/DDBJ databases">
        <title>The complete genome sequence of Alicyclobacillus acidocaldarius sp. Tc-4-1.</title>
        <authorList>
            <person name="Chen Y."/>
            <person name="He Y."/>
            <person name="Dong Z."/>
            <person name="Hu S."/>
        </authorList>
    </citation>
    <scope>NUCLEOTIDE SEQUENCE [LARGE SCALE GENOMIC DNA]</scope>
    <source>
        <strain evidence="3">Tc-4-1</strain>
    </source>
</reference>
<accession>F8II14</accession>
<dbReference type="HOGENOM" id="CLU_951962_0_0_9"/>
<dbReference type="KEGG" id="aad:TC41_2599"/>
<dbReference type="STRING" id="1048834.TC41_2599"/>
<feature type="domain" description="SPFH" evidence="1">
    <location>
        <begin position="43"/>
        <end position="221"/>
    </location>
</feature>
<gene>
    <name evidence="2" type="ordered locus">TC41_2599</name>
</gene>
<protein>
    <recommendedName>
        <fullName evidence="1">SPFH domain-containing protein</fullName>
    </recommendedName>
</protein>
<dbReference type="EMBL" id="CP002902">
    <property type="protein sequence ID" value="AEJ44494.1"/>
    <property type="molecule type" value="Genomic_DNA"/>
</dbReference>
<name>F8II14_ALIAT</name>
<evidence type="ECO:0000259" key="1">
    <source>
        <dbReference type="Pfam" id="PF13421"/>
    </source>
</evidence>
<organism evidence="2 3">
    <name type="scientific">Alicyclobacillus acidocaldarius (strain Tc-4-1)</name>
    <name type="common">Bacillus acidocaldarius</name>
    <dbReference type="NCBI Taxonomy" id="1048834"/>
    <lineage>
        <taxon>Bacteria</taxon>
        <taxon>Bacillati</taxon>
        <taxon>Bacillota</taxon>
        <taxon>Bacilli</taxon>
        <taxon>Bacillales</taxon>
        <taxon>Alicyclobacillaceae</taxon>
        <taxon>Alicyclobacillus</taxon>
    </lineage>
</organism>
<reference evidence="2 3" key="1">
    <citation type="journal article" date="2011" name="J. Bacteriol.">
        <title>Complete Genome Sequence of Alicyclobacillus acidocaldarius Strain Tc-4-1.</title>
        <authorList>
            <person name="Chen Y."/>
            <person name="He Y."/>
            <person name="Zhang B."/>
            <person name="Yang J."/>
            <person name="Li W."/>
            <person name="Dong Z."/>
            <person name="Hu S."/>
        </authorList>
    </citation>
    <scope>NUCLEOTIDE SEQUENCE [LARGE SCALE GENOMIC DNA]</scope>
    <source>
        <strain evidence="2 3">Tc-4-1</strain>
    </source>
</reference>
<evidence type="ECO:0000313" key="2">
    <source>
        <dbReference type="EMBL" id="AEJ44494.1"/>
    </source>
</evidence>
<dbReference type="eggNOG" id="COG4260">
    <property type="taxonomic scope" value="Bacteria"/>
</dbReference>
<proteinExistence type="predicted"/>
<dbReference type="Pfam" id="PF13421">
    <property type="entry name" value="Band_7_1"/>
    <property type="match status" value="1"/>
</dbReference>
<dbReference type="Proteomes" id="UP000000292">
    <property type="component" value="Chromosome"/>
</dbReference>
<dbReference type="InterPro" id="IPR033880">
    <property type="entry name" value="SPFH_YdjI"/>
</dbReference>
<sequence>MLKTLNGNRSYKGGRLMPQIRQVISTLTNDGKEIMGPDVLVYHYPDNSILNGSLLTVESNHFAVLKSRGAILNVYETGQYVIQTPDRPIIGAFQQAFFGGQSPWQYEVIYINRAKLILEVSGVAYSKEMAEMGYHVSCYVHVDTKEDALKLVQHMPMSGHYVSMKEVNWYAGPVIEQSINKIVQLTELERVNERMPEILELVKEHLQEFLSVYGLTLNDVKALVYPRDERMKELIALRAFGLSEIDAVRYYTAMIMAQKGVISAPNMAIGEPFFIGNPQVAADRITQVESKH</sequence>
<dbReference type="PATRIC" id="fig|1048834.4.peg.2457"/>